<dbReference type="CDD" id="cd03443">
    <property type="entry name" value="PaaI_thioesterase"/>
    <property type="match status" value="1"/>
</dbReference>
<dbReference type="InterPro" id="IPR006683">
    <property type="entry name" value="Thioestr_dom"/>
</dbReference>
<dbReference type="OrthoDB" id="328435at2"/>
<proteinExistence type="predicted"/>
<dbReference type="PANTHER" id="PTHR43240">
    <property type="entry name" value="1,4-DIHYDROXY-2-NAPHTHOYL-COA THIOESTERASE 1"/>
    <property type="match status" value="1"/>
</dbReference>
<gene>
    <name evidence="3" type="ordered locus">Bcell_1456</name>
</gene>
<protein>
    <submittedName>
        <fullName evidence="3">Thioesterase superfamily protein</fullName>
    </submittedName>
</protein>
<keyword evidence="1" id="KW-0378">Hydrolase</keyword>
<evidence type="ECO:0000313" key="4">
    <source>
        <dbReference type="Proteomes" id="UP000001401"/>
    </source>
</evidence>
<dbReference type="InterPro" id="IPR003736">
    <property type="entry name" value="PAAI_dom"/>
</dbReference>
<dbReference type="NCBIfam" id="TIGR00369">
    <property type="entry name" value="unchar_dom_1"/>
    <property type="match status" value="1"/>
</dbReference>
<keyword evidence="4" id="KW-1185">Reference proteome</keyword>
<dbReference type="Gene3D" id="3.10.129.10">
    <property type="entry name" value="Hotdog Thioesterase"/>
    <property type="match status" value="1"/>
</dbReference>
<dbReference type="HOGENOM" id="CLU_089876_3_3_9"/>
<name>E6TUG3_EVAC2</name>
<dbReference type="Proteomes" id="UP000001401">
    <property type="component" value="Chromosome"/>
</dbReference>
<dbReference type="eggNOG" id="COG2050">
    <property type="taxonomic scope" value="Bacteria"/>
</dbReference>
<organism evidence="3 4">
    <name type="scientific">Evansella cellulosilytica (strain ATCC 21833 / DSM 2522 / FERM P-1141 / JCM 9156 / N-4)</name>
    <name type="common">Bacillus cellulosilyticus</name>
    <dbReference type="NCBI Taxonomy" id="649639"/>
    <lineage>
        <taxon>Bacteria</taxon>
        <taxon>Bacillati</taxon>
        <taxon>Bacillota</taxon>
        <taxon>Bacilli</taxon>
        <taxon>Bacillales</taxon>
        <taxon>Bacillaceae</taxon>
        <taxon>Evansella</taxon>
    </lineage>
</organism>
<evidence type="ECO:0000259" key="2">
    <source>
        <dbReference type="Pfam" id="PF03061"/>
    </source>
</evidence>
<evidence type="ECO:0000313" key="3">
    <source>
        <dbReference type="EMBL" id="ADU29719.1"/>
    </source>
</evidence>
<dbReference type="EMBL" id="CP002394">
    <property type="protein sequence ID" value="ADU29719.1"/>
    <property type="molecule type" value="Genomic_DNA"/>
</dbReference>
<dbReference type="AlphaFoldDB" id="E6TUG3"/>
<evidence type="ECO:0000256" key="1">
    <source>
        <dbReference type="ARBA" id="ARBA00022801"/>
    </source>
</evidence>
<dbReference type="SUPFAM" id="SSF54637">
    <property type="entry name" value="Thioesterase/thiol ester dehydrase-isomerase"/>
    <property type="match status" value="1"/>
</dbReference>
<accession>E6TUG3</accession>
<dbReference type="KEGG" id="bco:Bcell_1456"/>
<feature type="domain" description="Thioesterase" evidence="2">
    <location>
        <begin position="58"/>
        <end position="131"/>
    </location>
</feature>
<reference evidence="3 4" key="1">
    <citation type="submission" date="2010-12" db="EMBL/GenBank/DDBJ databases">
        <title>Complete sequence of Bacillus cellulosilyticus DSM 2522.</title>
        <authorList>
            <consortium name="US DOE Joint Genome Institute"/>
            <person name="Lucas S."/>
            <person name="Copeland A."/>
            <person name="Lapidus A."/>
            <person name="Cheng J.-F."/>
            <person name="Bruce D."/>
            <person name="Goodwin L."/>
            <person name="Pitluck S."/>
            <person name="Chertkov O."/>
            <person name="Detter J.C."/>
            <person name="Han C."/>
            <person name="Tapia R."/>
            <person name="Land M."/>
            <person name="Hauser L."/>
            <person name="Jeffries C."/>
            <person name="Kyrpides N."/>
            <person name="Ivanova N."/>
            <person name="Mikhailova N."/>
            <person name="Brumm P."/>
            <person name="Mead D."/>
            <person name="Woyke T."/>
        </authorList>
    </citation>
    <scope>NUCLEOTIDE SEQUENCE [LARGE SCALE GENOMIC DNA]</scope>
    <source>
        <strain evidence="4">ATCC 21833 / DSM 2522 / FERM P-1141 / JCM 9156 / N-4</strain>
    </source>
</reference>
<dbReference type="InterPro" id="IPR029069">
    <property type="entry name" value="HotDog_dom_sf"/>
</dbReference>
<dbReference type="STRING" id="649639.Bcell_1456"/>
<dbReference type="GO" id="GO:0016289">
    <property type="term" value="F:acyl-CoA hydrolase activity"/>
    <property type="evidence" value="ECO:0007669"/>
    <property type="project" value="UniProtKB-ARBA"/>
</dbReference>
<dbReference type="Pfam" id="PF03061">
    <property type="entry name" value="4HBT"/>
    <property type="match status" value="1"/>
</dbReference>
<sequence length="142" mass="16049">MEENKLRELFEHALHTHQDHSGNLFMYSLLDFNIEYLEEEEQVVIQVPITPIMFNPIGFIHGGIISYIADTAMGHLCAAFCETPSVTLELKTQFLSTAREGTVTATAYFTKKGRKVQFVECELKNEEGKLLAKVSGTFYPIS</sequence>
<dbReference type="RefSeq" id="WP_013488056.1">
    <property type="nucleotide sequence ID" value="NC_014829.1"/>
</dbReference>